<protein>
    <submittedName>
        <fullName evidence="1">Uncharacterized protein</fullName>
    </submittedName>
</protein>
<proteinExistence type="predicted"/>
<reference evidence="1" key="2">
    <citation type="submission" date="2015-03" db="EMBL/GenBank/DDBJ databases">
        <authorList>
            <person name="Chow C.-E.T."/>
            <person name="Winget D.M."/>
            <person name="White R.A.III."/>
            <person name="Hallam S.J."/>
            <person name="Suttle C.A."/>
        </authorList>
    </citation>
    <scope>NUCLEOTIDE SEQUENCE</scope>
    <source>
        <strain evidence="1">Anoxic2_1</strain>
    </source>
</reference>
<evidence type="ECO:0000313" key="1">
    <source>
        <dbReference type="EMBL" id="AKH46694.1"/>
    </source>
</evidence>
<organism evidence="1">
    <name type="scientific">uncultured marine virus</name>
    <dbReference type="NCBI Taxonomy" id="186617"/>
    <lineage>
        <taxon>Viruses</taxon>
        <taxon>environmental samples</taxon>
    </lineage>
</organism>
<dbReference type="EMBL" id="KR029585">
    <property type="protein sequence ID" value="AKH46694.1"/>
    <property type="molecule type" value="Genomic_DNA"/>
</dbReference>
<reference evidence="1" key="1">
    <citation type="journal article" date="2015" name="Front. Microbiol.">
        <title>Combining genomic sequencing methods to explore viral diversity and reveal potential virus-host interactions.</title>
        <authorList>
            <person name="Chow C.E."/>
            <person name="Winget D.M."/>
            <person name="White R.A.III."/>
            <person name="Hallam S.J."/>
            <person name="Suttle C.A."/>
        </authorList>
    </citation>
    <scope>NUCLEOTIDE SEQUENCE</scope>
    <source>
        <strain evidence="1">Anoxic2_1</strain>
    </source>
</reference>
<sequence length="79" mass="9377">MPYILLQDLARVVRLDLDLVKPLLIVRRRLDAREHHRHLEPAIQRDILEERTQITRGLYRGIGRVPGEQKVRLAPRVRI</sequence>
<name>A0A0F7L2B3_9VIRU</name>
<accession>A0A0F7L2B3</accession>